<evidence type="ECO:0000256" key="3">
    <source>
        <dbReference type="ARBA" id="ARBA00022801"/>
    </source>
</evidence>
<dbReference type="InterPro" id="IPR008902">
    <property type="entry name" value="Rhamnosid_concanavalin"/>
</dbReference>
<evidence type="ECO:0000259" key="7">
    <source>
        <dbReference type="Pfam" id="PF17390"/>
    </source>
</evidence>
<dbReference type="InterPro" id="IPR035396">
    <property type="entry name" value="Bac_rhamnosid6H"/>
</dbReference>
<evidence type="ECO:0000256" key="2">
    <source>
        <dbReference type="ARBA" id="ARBA00012652"/>
    </source>
</evidence>
<evidence type="ECO:0000259" key="4">
    <source>
        <dbReference type="Pfam" id="PF05592"/>
    </source>
</evidence>
<dbReference type="Gene3D" id="1.50.10.10">
    <property type="match status" value="1"/>
</dbReference>
<dbReference type="PANTHER" id="PTHR33307:SF6">
    <property type="entry name" value="ALPHA-RHAMNOSIDASE (EUROFUNG)-RELATED"/>
    <property type="match status" value="1"/>
</dbReference>
<dbReference type="InterPro" id="IPR013737">
    <property type="entry name" value="Bac_rhamnosid_N"/>
</dbReference>
<reference evidence="8 9" key="1">
    <citation type="journal article" date="2023" name="Int. J. Syst. Evol. Microbiol.">
        <title>Arthrobacter vasquezii sp. nov., isolated from a soil sample from Union Glacier, Antarctica.</title>
        <authorList>
            <person name="Valenzuela-Ibaceta F."/>
            <person name="Carrasco V."/>
            <person name="Lagos-Moraga S."/>
            <person name="Dietz-Vargas C."/>
            <person name="Navarro C.A."/>
            <person name="Perez-Donoso J.M."/>
        </authorList>
    </citation>
    <scope>NUCLEOTIDE SEQUENCE [LARGE SCALE GENOMIC DNA]</scope>
    <source>
        <strain evidence="8 9">EH-1B-1</strain>
    </source>
</reference>
<dbReference type="RefSeq" id="WP_277358437.1">
    <property type="nucleotide sequence ID" value="NZ_JAROKN010000019.1"/>
</dbReference>
<keyword evidence="3 8" id="KW-0378">Hydrolase</keyword>
<feature type="domain" description="Alpha-L-rhamnosidase C-terminal" evidence="7">
    <location>
        <begin position="672"/>
        <end position="745"/>
    </location>
</feature>
<evidence type="ECO:0000313" key="9">
    <source>
        <dbReference type="Proteomes" id="UP001220456"/>
    </source>
</evidence>
<dbReference type="Pfam" id="PF17389">
    <property type="entry name" value="Bac_rhamnosid6H"/>
    <property type="match status" value="1"/>
</dbReference>
<feature type="domain" description="Alpha-L-rhamnosidase concanavalin-like" evidence="4">
    <location>
        <begin position="213"/>
        <end position="310"/>
    </location>
</feature>
<dbReference type="EMBL" id="JAROKN010000019">
    <property type="protein sequence ID" value="MDF9277933.1"/>
    <property type="molecule type" value="Genomic_DNA"/>
</dbReference>
<name>A0ABT6CVM4_9MICC</name>
<keyword evidence="9" id="KW-1185">Reference proteome</keyword>
<dbReference type="Gene3D" id="2.60.420.10">
    <property type="entry name" value="Maltose phosphorylase, domain 3"/>
    <property type="match status" value="1"/>
</dbReference>
<dbReference type="Pfam" id="PF08531">
    <property type="entry name" value="Bac_rhamnosid_N"/>
    <property type="match status" value="1"/>
</dbReference>
<evidence type="ECO:0000313" key="8">
    <source>
        <dbReference type="EMBL" id="MDF9277933.1"/>
    </source>
</evidence>
<dbReference type="SUPFAM" id="SSF48208">
    <property type="entry name" value="Six-hairpin glycosidases"/>
    <property type="match status" value="1"/>
</dbReference>
<proteinExistence type="predicted"/>
<dbReference type="Pfam" id="PF05592">
    <property type="entry name" value="Bac_rhamnosid"/>
    <property type="match status" value="1"/>
</dbReference>
<feature type="domain" description="Bacterial alpha-L-rhamnosidase N-terminal" evidence="5">
    <location>
        <begin position="37"/>
        <end position="201"/>
    </location>
</feature>
<feature type="domain" description="Alpha-L-rhamnosidase six-hairpin glycosidase" evidence="6">
    <location>
        <begin position="314"/>
        <end position="670"/>
    </location>
</feature>
<dbReference type="InterPro" id="IPR035398">
    <property type="entry name" value="Bac_rhamnosid_C"/>
</dbReference>
<comment type="catalytic activity">
    <reaction evidence="1">
        <text>Hydrolysis of terminal non-reducing alpha-L-rhamnose residues in alpha-L-rhamnosides.</text>
        <dbReference type="EC" id="3.2.1.40"/>
    </reaction>
</comment>
<dbReference type="Pfam" id="PF17390">
    <property type="entry name" value="Bac_rhamnosid_C"/>
    <property type="match status" value="1"/>
</dbReference>
<sequence>MTALPWSATMIAPDEEFGGAPLLRKEFSLADDHGDAVTATLHATSFGIFEAFLNGSRVGDEVLAPGWSSYEWRLRYRSYDVTGLLQPDNVLGAALGNGWYRGNLSWNGNSAFYGKELGFFGQLEIEYADGFVQTVSSDLSWQSGPAATIKNDLYNGQTIDARSAGDTWAGLDWDPTEWRGVHALEFDTARLAEPIGPPVVRNEVIKPVHVFTSPSGKTIVDFGQNLVGWVRFTVQGQRGAVIILRHAEVLEDGELGVRPLRTAQATDTLILSGGQDFFEPTFTFHGFRYAEVTGWPDDLTADAVEAVVVHSALERTGHFECSNELVNQLHKNIVWGLKGNFLDLPTDCPQRNERLGWTGDIAVFAPTAAYLYDVKDFLQDWLLDLAAEQTAADGLVPFTVPDILKYEEHPKEFPAPESTALWSEAAVWVPWALWEAHGDPAVLSRQYGSMSAHTRRVEGLLSENGLWDQGFQFGDWLDPDAAPDQPWNSKADNGVVATACLYRTARITAETASLLGYDQDAQHFASLAQRVRAAFNIHYIGTDGTIASDCTTVYALALAFNVLDSEEKRIFAGNRLSELVAKNDYRVSTGFAGTPFVTWALSESGHVADAYRLLLEEQCPSWLYPVTMGATTVWERWDSMLPDGTINPGEMTSFNHYALGAVADWLHKVVGGIRPLEPGYAKVLYAPRPGQGIDWAKTSLATPHGLVASEWHLTTDGEFKYTLTVPDGVAAEIDLPSTPRQTVEAGTHTFTTTGLVPAGDPK</sequence>
<protein>
    <recommendedName>
        <fullName evidence="2">alpha-L-rhamnosidase</fullName>
        <ecNumber evidence="2">3.2.1.40</ecNumber>
    </recommendedName>
</protein>
<dbReference type="InterPro" id="IPR016007">
    <property type="entry name" value="Alpha_rhamnosid"/>
</dbReference>
<organism evidence="8 9">
    <name type="scientific">Arthrobacter vasquezii</name>
    <dbReference type="NCBI Taxonomy" id="2977629"/>
    <lineage>
        <taxon>Bacteria</taxon>
        <taxon>Bacillati</taxon>
        <taxon>Actinomycetota</taxon>
        <taxon>Actinomycetes</taxon>
        <taxon>Micrococcales</taxon>
        <taxon>Micrococcaceae</taxon>
        <taxon>Arthrobacter</taxon>
    </lineage>
</organism>
<comment type="caution">
    <text evidence="8">The sequence shown here is derived from an EMBL/GenBank/DDBJ whole genome shotgun (WGS) entry which is preliminary data.</text>
</comment>
<dbReference type="InterPro" id="IPR012341">
    <property type="entry name" value="6hp_glycosidase-like_sf"/>
</dbReference>
<dbReference type="InterPro" id="IPR008928">
    <property type="entry name" value="6-hairpin_glycosidase_sf"/>
</dbReference>
<gene>
    <name evidence="8" type="ORF">P4U43_09040</name>
</gene>
<accession>A0ABT6CVM4</accession>
<dbReference type="PIRSF" id="PIRSF010631">
    <property type="entry name" value="A-rhamnsds"/>
    <property type="match status" value="1"/>
</dbReference>
<dbReference type="Gene3D" id="2.60.120.260">
    <property type="entry name" value="Galactose-binding domain-like"/>
    <property type="match status" value="2"/>
</dbReference>
<evidence type="ECO:0000259" key="5">
    <source>
        <dbReference type="Pfam" id="PF08531"/>
    </source>
</evidence>
<dbReference type="EC" id="3.2.1.40" evidence="2"/>
<dbReference type="PANTHER" id="PTHR33307">
    <property type="entry name" value="ALPHA-RHAMNOSIDASE (EUROFUNG)"/>
    <property type="match status" value="1"/>
</dbReference>
<dbReference type="Proteomes" id="UP001220456">
    <property type="component" value="Unassembled WGS sequence"/>
</dbReference>
<evidence type="ECO:0000259" key="6">
    <source>
        <dbReference type="Pfam" id="PF17389"/>
    </source>
</evidence>
<dbReference type="GO" id="GO:0016787">
    <property type="term" value="F:hydrolase activity"/>
    <property type="evidence" value="ECO:0007669"/>
    <property type="project" value="UniProtKB-KW"/>
</dbReference>
<evidence type="ECO:0000256" key="1">
    <source>
        <dbReference type="ARBA" id="ARBA00001445"/>
    </source>
</evidence>